<feature type="domain" description="DNA2/NAM7 helicase-like C-terminal" evidence="10">
    <location>
        <begin position="1498"/>
        <end position="1695"/>
    </location>
</feature>
<feature type="region of interest" description="Disordered" evidence="7">
    <location>
        <begin position="1720"/>
        <end position="1855"/>
    </location>
</feature>
<dbReference type="KEGG" id="cput:CONPUDRAFT_104043"/>
<feature type="coiled-coil region" evidence="6">
    <location>
        <begin position="1378"/>
        <end position="1405"/>
    </location>
</feature>
<evidence type="ECO:0000313" key="12">
    <source>
        <dbReference type="EMBL" id="EIW80969.1"/>
    </source>
</evidence>
<organism evidence="12 13">
    <name type="scientific">Coniophora puteana (strain RWD-64-598)</name>
    <name type="common">Brown rot fungus</name>
    <dbReference type="NCBI Taxonomy" id="741705"/>
    <lineage>
        <taxon>Eukaryota</taxon>
        <taxon>Fungi</taxon>
        <taxon>Dikarya</taxon>
        <taxon>Basidiomycota</taxon>
        <taxon>Agaricomycotina</taxon>
        <taxon>Agaricomycetes</taxon>
        <taxon>Agaricomycetidae</taxon>
        <taxon>Boletales</taxon>
        <taxon>Coniophorineae</taxon>
        <taxon>Coniophoraceae</taxon>
        <taxon>Coniophora</taxon>
    </lineage>
</organism>
<evidence type="ECO:0000259" key="11">
    <source>
        <dbReference type="Pfam" id="PF23576"/>
    </source>
</evidence>
<dbReference type="InterPro" id="IPR041679">
    <property type="entry name" value="DNA2/NAM7-like_C"/>
</dbReference>
<sequence>MKVDTHPADNVLHWFCSKADPLVVEAATFLLRLFAYDSAQVNEWKAKLKLCLGGCSECVQMLNVVKVSSRTTYFGAFQPDILDKFYQSFTNWEILIVKEALGGIGVVLNNTQLDSYTLSRIPGPILYHTLSSLKFLEDASLLFLVRSCPKVQGWNTDVPPAGLLPLMMDESPEVRNWSRGAVSSKVIPTNHFVAPYKESLGISLAALATTANGGSVGNFAYPSLDSGNFTSFPFSKDPVELWMGFTFILRLIPSDVLAQDELGRQCRRVVISHVNDIGQHFSVVLRCLLLLMKRLQNKLWKGEAPDYAQVVFDSIKDNQSFSELISNGAHEEKPWFLSWFGDYLDSVPDSGVFSNILSKIVDFLCEELQHERFQEARPVTMLAASRVILFMLRKHQDEGDARRRTALSSVLDIHGEKLINVAFRREFSDSKWGSARASARELVSVTLARDVCAVSDAIDISCRVLAGREREFCLCQIRRQMWKRVYGSLQSNDADALTAVIKIIAESSHLDHLTKNAYKPVLSKPNMEAAIESVNASLAAMRDGLLDAISRVSNYSNPTQLTSVLADHDFTKNVMVIMLSPIDDLQAAAKTLVGQAYDVDGRLDCIRALLKNQPDGALAGIHSFLEKFISFSPLVAEACSLSKSLVQCFTDIIEVLCSSPDGLLHERSFLQPRNKPSPGLQLPQLWNLMTRAITVIFQRIPVWAGYFEVEDMTVWLRDALIFGRDLLEQRRVIEEAALSVSNEPPLPNGKRRALSRLGKKMIDDLKPVLPELARWLRLSDQELLHQAFALIQSLLDVFRKTGVPPPDTGLAKLNKHIEDARKPRDGRPKTCLNAAQLTKLENAIASFDSDDEVEIIERPAVKTKKTEEPSIKASTKPNGTQNVGTLPTRSDTLKDVAHGKTGIPEVQVRVPPRGPPVPVRPPRPPSPETSSDESETEAGGLASLGKKFQKSPKVAKPTHRRQVKMLDVTNQGQSAMLDRLSRRDDARKAALRMKPDISGLHRAILAWDYDHEGPEPPYQGSKPHLFHVGDKFIDHRQYLKTFEPLLLLEAWAQIVQSKEEREESYECKITSRHFIDDFVDMEASISEMVQKDWRLTEMDVILLRHPSNKKCILAKAVSYRRTHFGSQVTLRCYIPNGSSDPGLQIHSVWQLRKVFSLSTLHREYAALMALPYYDLFSTIMNPVIKPIPRMNQDEVKRAMNTYKINEPQAKAILGSLSADGFALIQGPPGTGKTSTICGLVEGFIAKRRGPATSIQIGRSSTNADKAPVQKVLICAPSNAAIDEVANRLKDGFRGPQVRNTSLKVVRIGTEKAMGLSVKDIALDYLVDQKINDSPGTKNTSKESGNEINVLRAEIESVKNAKQVKVEELATVHDNTARTMALEEEIKKLNSRRLTLTQQIDRLRDKQKSDSRTLDAIRRRFRAEILQEADVICSTLSGAGHETIEQLEFEMVIIDEAAQAIELSSLIPLKFPCARCILVGDPQQLPPTVLSQDACKYLYNQSLFVRLQKHRPDAVHLLSIQYRMHPDISRLPSRIFYQGRLQDGPGMAEKTRQVWHDNPLLGTYRFFNVSKGQESESNGRSLKNVLESQVAVALFSRLRTEYKGIDFDFRVGVVSMYRGQVLELQRAFEQRFGADIKGKVQFHTVDGFQGQEKDIIILSCVRAGPGLQSVGFLSDVRRMNVSITRAKSSLFILGNAATLERSDSNWRQIIQDARTRNVLTDVGPSYFTTPGATKPSQHPTPKPAKQKASAENKPSAPPPLPNLLTPQQLAGSSVSTPLGLQPVSVNANASPMDEDKPPLSNPPIDESKKRPRPDLSNDPPNEAPKPKPPPVKKFKKDKGSIFIPKKKPQGGPSKPS</sequence>
<dbReference type="InterPro" id="IPR045055">
    <property type="entry name" value="DNA2/NAM7-like"/>
</dbReference>
<dbReference type="Pfam" id="PF13086">
    <property type="entry name" value="AAA_11"/>
    <property type="match status" value="1"/>
</dbReference>
<keyword evidence="13" id="KW-1185">Reference proteome</keyword>
<dbReference type="Proteomes" id="UP000053558">
    <property type="component" value="Unassembled WGS sequence"/>
</dbReference>
<dbReference type="CDD" id="cd18808">
    <property type="entry name" value="SF1_C_Upf1"/>
    <property type="match status" value="1"/>
</dbReference>
<dbReference type="GO" id="GO:0001147">
    <property type="term" value="F:transcription termination site sequence-specific DNA binding"/>
    <property type="evidence" value="ECO:0007669"/>
    <property type="project" value="TreeGrafter"/>
</dbReference>
<dbReference type="InterPro" id="IPR047187">
    <property type="entry name" value="SF1_C_Upf1"/>
</dbReference>
<dbReference type="SUPFAM" id="SSF52540">
    <property type="entry name" value="P-loop containing nucleoside triphosphate hydrolases"/>
    <property type="match status" value="1"/>
</dbReference>
<feature type="compositionally biased region" description="Pro residues" evidence="7">
    <location>
        <begin position="912"/>
        <end position="927"/>
    </location>
</feature>
<keyword evidence="2" id="KW-0547">Nucleotide-binding</keyword>
<evidence type="ECO:0000259" key="10">
    <source>
        <dbReference type="Pfam" id="PF13087"/>
    </source>
</evidence>
<dbReference type="EMBL" id="JH711578">
    <property type="protein sequence ID" value="EIW80969.1"/>
    <property type="molecule type" value="Genomic_DNA"/>
</dbReference>
<feature type="domain" description="Helicase Sen1 N-terminal" evidence="8">
    <location>
        <begin position="44"/>
        <end position="788"/>
    </location>
</feature>
<feature type="compositionally biased region" description="Basic and acidic residues" evidence="7">
    <location>
        <begin position="1804"/>
        <end position="1814"/>
    </location>
</feature>
<dbReference type="GO" id="GO:0006369">
    <property type="term" value="P:termination of RNA polymerase II transcription"/>
    <property type="evidence" value="ECO:0007669"/>
    <property type="project" value="TreeGrafter"/>
</dbReference>
<dbReference type="GO" id="GO:0016787">
    <property type="term" value="F:hydrolase activity"/>
    <property type="evidence" value="ECO:0007669"/>
    <property type="project" value="UniProtKB-KW"/>
</dbReference>
<evidence type="ECO:0000259" key="9">
    <source>
        <dbReference type="Pfam" id="PF13086"/>
    </source>
</evidence>
<evidence type="ECO:0000259" key="8">
    <source>
        <dbReference type="Pfam" id="PF12726"/>
    </source>
</evidence>
<dbReference type="Pfam" id="PF23576">
    <property type="entry name" value="SEN1_barrel"/>
    <property type="match status" value="1"/>
</dbReference>
<dbReference type="GO" id="GO:0016604">
    <property type="term" value="C:nuclear body"/>
    <property type="evidence" value="ECO:0007669"/>
    <property type="project" value="TreeGrafter"/>
</dbReference>
<name>A0A5M3MP73_CONPW</name>
<dbReference type="Pfam" id="PF12726">
    <property type="entry name" value="SEN1_N"/>
    <property type="match status" value="1"/>
</dbReference>
<dbReference type="GO" id="GO:0005524">
    <property type="term" value="F:ATP binding"/>
    <property type="evidence" value="ECO:0007669"/>
    <property type="project" value="UniProtKB-KW"/>
</dbReference>
<dbReference type="InterPro" id="IPR027417">
    <property type="entry name" value="P-loop_NTPase"/>
</dbReference>
<comment type="caution">
    <text evidence="12">The sequence shown here is derived from an EMBL/GenBank/DDBJ whole genome shotgun (WGS) entry which is preliminary data.</text>
</comment>
<dbReference type="RefSeq" id="XP_007768418.1">
    <property type="nucleotide sequence ID" value="XM_007770228.1"/>
</dbReference>
<keyword evidence="3" id="KW-0378">Hydrolase</keyword>
<keyword evidence="5" id="KW-0067">ATP-binding</keyword>
<evidence type="ECO:0000256" key="5">
    <source>
        <dbReference type="ARBA" id="ARBA00022840"/>
    </source>
</evidence>
<feature type="domain" description="Helicase SEN1 beta-barrel" evidence="11">
    <location>
        <begin position="1061"/>
        <end position="1154"/>
    </location>
</feature>
<feature type="compositionally biased region" description="Polar residues" evidence="7">
    <location>
        <begin position="872"/>
        <end position="890"/>
    </location>
</feature>
<dbReference type="InterPro" id="IPR041677">
    <property type="entry name" value="DNA2/NAM7_AAA_11"/>
</dbReference>
<dbReference type="GeneID" id="19198458"/>
<dbReference type="CDD" id="cd18042">
    <property type="entry name" value="DEXXQc_SETX"/>
    <property type="match status" value="1"/>
</dbReference>
<evidence type="ECO:0000256" key="3">
    <source>
        <dbReference type="ARBA" id="ARBA00022801"/>
    </source>
</evidence>
<evidence type="ECO:0000313" key="13">
    <source>
        <dbReference type="Proteomes" id="UP000053558"/>
    </source>
</evidence>
<feature type="domain" description="DNA2/NAM7 helicase helicase" evidence="9">
    <location>
        <begin position="1203"/>
        <end position="1491"/>
    </location>
</feature>
<evidence type="ECO:0000256" key="6">
    <source>
        <dbReference type="SAM" id="Coils"/>
    </source>
</evidence>
<dbReference type="GO" id="GO:0005694">
    <property type="term" value="C:chromosome"/>
    <property type="evidence" value="ECO:0007669"/>
    <property type="project" value="UniProtKB-ARBA"/>
</dbReference>
<feature type="region of interest" description="Disordered" evidence="7">
    <location>
        <begin position="858"/>
        <end position="959"/>
    </location>
</feature>
<dbReference type="Pfam" id="PF13087">
    <property type="entry name" value="AAA_12"/>
    <property type="match status" value="1"/>
</dbReference>
<dbReference type="OMA" id="TYRFFNV"/>
<protein>
    <recommendedName>
        <fullName evidence="14">Helicase ATP-binding domain-containing protein</fullName>
    </recommendedName>
</protein>
<proteinExistence type="inferred from homology"/>
<dbReference type="SUPFAM" id="SSF48371">
    <property type="entry name" value="ARM repeat"/>
    <property type="match status" value="1"/>
</dbReference>
<dbReference type="InterPro" id="IPR056474">
    <property type="entry name" value="SEN1_barrel"/>
</dbReference>
<keyword evidence="4" id="KW-0347">Helicase</keyword>
<reference evidence="13" key="1">
    <citation type="journal article" date="2012" name="Science">
        <title>The Paleozoic origin of enzymatic lignin decomposition reconstructed from 31 fungal genomes.</title>
        <authorList>
            <person name="Floudas D."/>
            <person name="Binder M."/>
            <person name="Riley R."/>
            <person name="Barry K."/>
            <person name="Blanchette R.A."/>
            <person name="Henrissat B."/>
            <person name="Martinez A.T."/>
            <person name="Otillar R."/>
            <person name="Spatafora J.W."/>
            <person name="Yadav J.S."/>
            <person name="Aerts A."/>
            <person name="Benoit I."/>
            <person name="Boyd A."/>
            <person name="Carlson A."/>
            <person name="Copeland A."/>
            <person name="Coutinho P.M."/>
            <person name="de Vries R.P."/>
            <person name="Ferreira P."/>
            <person name="Findley K."/>
            <person name="Foster B."/>
            <person name="Gaskell J."/>
            <person name="Glotzer D."/>
            <person name="Gorecki P."/>
            <person name="Heitman J."/>
            <person name="Hesse C."/>
            <person name="Hori C."/>
            <person name="Igarashi K."/>
            <person name="Jurgens J.A."/>
            <person name="Kallen N."/>
            <person name="Kersten P."/>
            <person name="Kohler A."/>
            <person name="Kuees U."/>
            <person name="Kumar T.K.A."/>
            <person name="Kuo A."/>
            <person name="LaButti K."/>
            <person name="Larrondo L.F."/>
            <person name="Lindquist E."/>
            <person name="Ling A."/>
            <person name="Lombard V."/>
            <person name="Lucas S."/>
            <person name="Lundell T."/>
            <person name="Martin R."/>
            <person name="McLaughlin D.J."/>
            <person name="Morgenstern I."/>
            <person name="Morin E."/>
            <person name="Murat C."/>
            <person name="Nagy L.G."/>
            <person name="Nolan M."/>
            <person name="Ohm R.A."/>
            <person name="Patyshakuliyeva A."/>
            <person name="Rokas A."/>
            <person name="Ruiz-Duenas F.J."/>
            <person name="Sabat G."/>
            <person name="Salamov A."/>
            <person name="Samejima M."/>
            <person name="Schmutz J."/>
            <person name="Slot J.C."/>
            <person name="St John F."/>
            <person name="Stenlid J."/>
            <person name="Sun H."/>
            <person name="Sun S."/>
            <person name="Syed K."/>
            <person name="Tsang A."/>
            <person name="Wiebenga A."/>
            <person name="Young D."/>
            <person name="Pisabarro A."/>
            <person name="Eastwood D.C."/>
            <person name="Martin F."/>
            <person name="Cullen D."/>
            <person name="Grigoriev I.V."/>
            <person name="Hibbett D.S."/>
        </authorList>
    </citation>
    <scope>NUCLEOTIDE SEQUENCE [LARGE SCALE GENOMIC DNA]</scope>
    <source>
        <strain evidence="13">RWD-64-598 SS2</strain>
    </source>
</reference>
<feature type="compositionally biased region" description="Polar residues" evidence="7">
    <location>
        <begin position="1769"/>
        <end position="1788"/>
    </location>
</feature>
<dbReference type="OrthoDB" id="6513042at2759"/>
<accession>A0A5M3MP73</accession>
<gene>
    <name evidence="12" type="ORF">CONPUDRAFT_104043</name>
</gene>
<evidence type="ECO:0008006" key="14">
    <source>
        <dbReference type="Google" id="ProtNLM"/>
    </source>
</evidence>
<evidence type="ECO:0000256" key="4">
    <source>
        <dbReference type="ARBA" id="ARBA00022806"/>
    </source>
</evidence>
<dbReference type="FunFam" id="3.40.50.300:FF:000326">
    <property type="entry name" value="P-loop containing nucleoside triphosphate hydrolase"/>
    <property type="match status" value="1"/>
</dbReference>
<dbReference type="GO" id="GO:0004386">
    <property type="term" value="F:helicase activity"/>
    <property type="evidence" value="ECO:0007669"/>
    <property type="project" value="UniProtKB-KW"/>
</dbReference>
<dbReference type="InterPro" id="IPR016024">
    <property type="entry name" value="ARM-type_fold"/>
</dbReference>
<feature type="compositionally biased region" description="Polar residues" evidence="7">
    <location>
        <begin position="1725"/>
        <end position="1738"/>
    </location>
</feature>
<comment type="similarity">
    <text evidence="1">Belongs to the DNA2/NAM7 helicase family.</text>
</comment>
<dbReference type="InterPro" id="IPR024481">
    <property type="entry name" value="Helicase_Sen1_N"/>
</dbReference>
<dbReference type="Gene3D" id="3.40.50.300">
    <property type="entry name" value="P-loop containing nucleotide triphosphate hydrolases"/>
    <property type="match status" value="2"/>
</dbReference>
<dbReference type="PANTHER" id="PTHR10887:SF495">
    <property type="entry name" value="HELICASE SENATAXIN ISOFORM X1-RELATED"/>
    <property type="match status" value="1"/>
</dbReference>
<evidence type="ECO:0000256" key="7">
    <source>
        <dbReference type="SAM" id="MobiDB-lite"/>
    </source>
</evidence>
<keyword evidence="6" id="KW-0175">Coiled coil</keyword>
<evidence type="ECO:0000256" key="1">
    <source>
        <dbReference type="ARBA" id="ARBA00007913"/>
    </source>
</evidence>
<dbReference type="PANTHER" id="PTHR10887">
    <property type="entry name" value="DNA2/NAM7 HELICASE FAMILY"/>
    <property type="match status" value="1"/>
</dbReference>
<feature type="compositionally biased region" description="Basic and acidic residues" evidence="7">
    <location>
        <begin position="858"/>
        <end position="870"/>
    </location>
</feature>
<evidence type="ECO:0000256" key="2">
    <source>
        <dbReference type="ARBA" id="ARBA00022741"/>
    </source>
</evidence>